<comment type="pathway">
    <text evidence="1">Sulfur metabolism; sulfate assimilation.</text>
</comment>
<sequence length="696" mass="77998">MRRLGDIDDSESVLLLLNSPRKRSRFPAIASGATNVTFQQHKVTREERANALGRFPGFRGCTLWFTGLSGAGKTTIAFALEKALVQLGVPAYALDGDNIRHGLCKNLGFSAEERAENIRRVAEVAKLFSDLGMVVLASFISPFRAGREEARRIHSKENIPFFEIFVDTPIEVCEARDPKKLYKKARAGKIHGFTGVHSDYEAPLQADLVLSSGVDSETKCLQQMLKFLFERNVLPENAMFQFCDQSVRQLFVPDDISRHRLLNGIGLCPAVHLSLVDLQWLQVLAEGWASPLPGFMRERQYLQCLHFGQLLDLQSFCGAAEFAGDPFSLTNGHEKHFPLANPISQSVPIVLPIDTATKLSIECAVQKQRNSPTTGEMAKVRLLYEGSLIAVLCDPEIFEHRKEERICRQFGHFDKAHPTIRQILDSGDWLLGGEVHVFERIVYGDGLDAYRKTPAELRHEFAARQSDCVFAFQLRNPVHNGHALLMHSTREQLLRRGYRNPILLLHPLGGWTKDDDVPLKVRIAQHEAVLKENVLDADWTVLAIFPSPMLYAGPTEVQWHARARLACGVNAYIVGRDPAGIQNPRTGDYLYEPTHGAKVLSMTPGLVGLEIIPFRVAAYDSVAGAMAFYDPNRHDNFMFISGTMMRKFAREGRQPPEGFMPPKAWEVLSNYYRTQNGNEHNDALTEDARKNGSTGK</sequence>
<keyword evidence="8" id="KW-0067">ATP-binding</keyword>
<evidence type="ECO:0000313" key="13">
    <source>
        <dbReference type="EMBL" id="KAL3093210.1"/>
    </source>
</evidence>
<dbReference type="Gene3D" id="3.40.50.620">
    <property type="entry name" value="HUPs"/>
    <property type="match status" value="1"/>
</dbReference>
<dbReference type="GO" id="GO:0016779">
    <property type="term" value="F:nucleotidyltransferase activity"/>
    <property type="evidence" value="ECO:0007669"/>
    <property type="project" value="UniProtKB-KW"/>
</dbReference>
<dbReference type="InterPro" id="IPR059117">
    <property type="entry name" value="APS_kinase_dom"/>
</dbReference>
<evidence type="ECO:0000256" key="4">
    <source>
        <dbReference type="ARBA" id="ARBA00022679"/>
    </source>
</evidence>
<feature type="region of interest" description="Disordered" evidence="9">
    <location>
        <begin position="676"/>
        <end position="696"/>
    </location>
</feature>
<keyword evidence="6" id="KW-0547">Nucleotide-binding</keyword>
<dbReference type="InterPro" id="IPR025980">
    <property type="entry name" value="ATP-Sase_PUA-like_dom"/>
</dbReference>
<keyword evidence="7" id="KW-0418">Kinase</keyword>
<dbReference type="PANTHER" id="PTHR11055">
    <property type="entry name" value="BIFUNCTIONAL 3'-PHOSPHOADENOSINE 5'-PHOSPHOSULFATE SYNTHASE"/>
    <property type="match status" value="1"/>
</dbReference>
<keyword evidence="4" id="KW-0808">Transferase</keyword>
<feature type="domain" description="APS kinase" evidence="10">
    <location>
        <begin position="59"/>
        <end position="210"/>
    </location>
</feature>
<accession>A0ABD2JRE5</accession>
<proteinExistence type="inferred from homology"/>
<evidence type="ECO:0000256" key="3">
    <source>
        <dbReference type="ARBA" id="ARBA00009290"/>
    </source>
</evidence>
<dbReference type="EMBL" id="JBICBT010000917">
    <property type="protein sequence ID" value="KAL3093210.1"/>
    <property type="molecule type" value="Genomic_DNA"/>
</dbReference>
<dbReference type="InterPro" id="IPR024951">
    <property type="entry name" value="Sulfurylase_cat_dom"/>
</dbReference>
<evidence type="ECO:0000256" key="6">
    <source>
        <dbReference type="ARBA" id="ARBA00022741"/>
    </source>
</evidence>
<feature type="domain" description="ATP-sulfurylase PUA-like" evidence="12">
    <location>
        <begin position="247"/>
        <end position="440"/>
    </location>
</feature>
<dbReference type="CDD" id="cd02027">
    <property type="entry name" value="APSK"/>
    <property type="match status" value="1"/>
</dbReference>
<evidence type="ECO:0000256" key="7">
    <source>
        <dbReference type="ARBA" id="ARBA00022777"/>
    </source>
</evidence>
<organism evidence="13 14">
    <name type="scientific">Heterodera trifolii</name>
    <dbReference type="NCBI Taxonomy" id="157864"/>
    <lineage>
        <taxon>Eukaryota</taxon>
        <taxon>Metazoa</taxon>
        <taxon>Ecdysozoa</taxon>
        <taxon>Nematoda</taxon>
        <taxon>Chromadorea</taxon>
        <taxon>Rhabditida</taxon>
        <taxon>Tylenchina</taxon>
        <taxon>Tylenchomorpha</taxon>
        <taxon>Tylenchoidea</taxon>
        <taxon>Heteroderidae</taxon>
        <taxon>Heteroderinae</taxon>
        <taxon>Heterodera</taxon>
    </lineage>
</organism>
<dbReference type="NCBIfam" id="TIGR00455">
    <property type="entry name" value="apsK"/>
    <property type="match status" value="1"/>
</dbReference>
<dbReference type="AlphaFoldDB" id="A0ABD2JRE5"/>
<comment type="caution">
    <text evidence="13">The sequence shown here is derived from an EMBL/GenBank/DDBJ whole genome shotgun (WGS) entry which is preliminary data.</text>
</comment>
<dbReference type="InterPro" id="IPR027417">
    <property type="entry name" value="P-loop_NTPase"/>
</dbReference>
<dbReference type="SUPFAM" id="SSF52374">
    <property type="entry name" value="Nucleotidylyl transferase"/>
    <property type="match status" value="1"/>
</dbReference>
<dbReference type="SUPFAM" id="SSF52540">
    <property type="entry name" value="P-loop containing nucleoside triphosphate hydrolases"/>
    <property type="match status" value="1"/>
</dbReference>
<evidence type="ECO:0000259" key="12">
    <source>
        <dbReference type="Pfam" id="PF14306"/>
    </source>
</evidence>
<evidence type="ECO:0000259" key="10">
    <source>
        <dbReference type="Pfam" id="PF01583"/>
    </source>
</evidence>
<dbReference type="PANTHER" id="PTHR11055:SF1">
    <property type="entry name" value="PAPS SYNTHETASE, ISOFORM D"/>
    <property type="match status" value="1"/>
</dbReference>
<evidence type="ECO:0000256" key="2">
    <source>
        <dbReference type="ARBA" id="ARBA00007268"/>
    </source>
</evidence>
<feature type="domain" description="Sulphate adenylyltransferase catalytic" evidence="11">
    <location>
        <begin position="449"/>
        <end position="670"/>
    </location>
</feature>
<dbReference type="InterPro" id="IPR015947">
    <property type="entry name" value="PUA-like_sf"/>
</dbReference>
<dbReference type="CDD" id="cd00517">
    <property type="entry name" value="ATPS"/>
    <property type="match status" value="1"/>
</dbReference>
<dbReference type="GO" id="GO:0006790">
    <property type="term" value="P:sulfur compound metabolic process"/>
    <property type="evidence" value="ECO:0007669"/>
    <property type="project" value="UniProtKB-ARBA"/>
</dbReference>
<feature type="compositionally biased region" description="Basic and acidic residues" evidence="9">
    <location>
        <begin position="679"/>
        <end position="690"/>
    </location>
</feature>
<dbReference type="FunFam" id="3.40.50.300:FF:000212">
    <property type="entry name" value="Adenylyl-sulfate kinase"/>
    <property type="match status" value="1"/>
</dbReference>
<dbReference type="GO" id="GO:0005524">
    <property type="term" value="F:ATP binding"/>
    <property type="evidence" value="ECO:0007669"/>
    <property type="project" value="UniProtKB-KW"/>
</dbReference>
<comment type="similarity">
    <text evidence="3">In the C-terminal section; belongs to the sulfate adenylyltransferase family.</text>
</comment>
<dbReference type="Pfam" id="PF01583">
    <property type="entry name" value="APS_kinase"/>
    <property type="match status" value="1"/>
</dbReference>
<dbReference type="NCBIfam" id="NF003013">
    <property type="entry name" value="PRK03846.1"/>
    <property type="match status" value="1"/>
</dbReference>
<dbReference type="HAMAP" id="MF_00065">
    <property type="entry name" value="Adenylyl_sulf_kinase"/>
    <property type="match status" value="1"/>
</dbReference>
<evidence type="ECO:0000313" key="14">
    <source>
        <dbReference type="Proteomes" id="UP001620626"/>
    </source>
</evidence>
<comment type="similarity">
    <text evidence="2">In the N-terminal section; belongs to the APS kinase family.</text>
</comment>
<evidence type="ECO:0000256" key="9">
    <source>
        <dbReference type="SAM" id="MobiDB-lite"/>
    </source>
</evidence>
<gene>
    <name evidence="13" type="ORF">niasHT_022660</name>
</gene>
<dbReference type="InterPro" id="IPR002650">
    <property type="entry name" value="Sulphate_adenylyltransferase"/>
</dbReference>
<reference evidence="13 14" key="1">
    <citation type="submission" date="2024-10" db="EMBL/GenBank/DDBJ databases">
        <authorList>
            <person name="Kim D."/>
        </authorList>
    </citation>
    <scope>NUCLEOTIDE SEQUENCE [LARGE SCALE GENOMIC DNA]</scope>
    <source>
        <strain evidence="13">BH-2024</strain>
    </source>
</reference>
<dbReference type="InterPro" id="IPR002891">
    <property type="entry name" value="APS"/>
</dbReference>
<dbReference type="InterPro" id="IPR014729">
    <property type="entry name" value="Rossmann-like_a/b/a_fold"/>
</dbReference>
<evidence type="ECO:0000256" key="1">
    <source>
        <dbReference type="ARBA" id="ARBA00005050"/>
    </source>
</evidence>
<dbReference type="Proteomes" id="UP001620626">
    <property type="component" value="Unassembled WGS sequence"/>
</dbReference>
<dbReference type="Pfam" id="PF14306">
    <property type="entry name" value="PUA_2"/>
    <property type="match status" value="1"/>
</dbReference>
<keyword evidence="5" id="KW-0548">Nucleotidyltransferase</keyword>
<dbReference type="Pfam" id="PF01747">
    <property type="entry name" value="ATP-sulfurylase"/>
    <property type="match status" value="1"/>
</dbReference>
<dbReference type="Gene3D" id="3.10.400.10">
    <property type="entry name" value="Sulfate adenylyltransferase"/>
    <property type="match status" value="1"/>
</dbReference>
<dbReference type="SUPFAM" id="SSF88697">
    <property type="entry name" value="PUA domain-like"/>
    <property type="match status" value="1"/>
</dbReference>
<dbReference type="FunFam" id="3.40.50.620:FF:000006">
    <property type="entry name" value="bifunctional 3'-phosphoadenosine 5'-phosphosulfate synthase 1"/>
    <property type="match status" value="1"/>
</dbReference>
<dbReference type="GO" id="GO:0016301">
    <property type="term" value="F:kinase activity"/>
    <property type="evidence" value="ECO:0007669"/>
    <property type="project" value="UniProtKB-KW"/>
</dbReference>
<evidence type="ECO:0000256" key="5">
    <source>
        <dbReference type="ARBA" id="ARBA00022695"/>
    </source>
</evidence>
<name>A0ABD2JRE5_9BILA</name>
<keyword evidence="14" id="KW-1185">Reference proteome</keyword>
<evidence type="ECO:0000259" key="11">
    <source>
        <dbReference type="Pfam" id="PF01747"/>
    </source>
</evidence>
<dbReference type="Gene3D" id="3.40.50.300">
    <property type="entry name" value="P-loop containing nucleotide triphosphate hydrolases"/>
    <property type="match status" value="1"/>
</dbReference>
<evidence type="ECO:0000256" key="8">
    <source>
        <dbReference type="ARBA" id="ARBA00022840"/>
    </source>
</evidence>
<protein>
    <submittedName>
        <fullName evidence="13">Uncharacterized protein</fullName>
    </submittedName>
</protein>